<proteinExistence type="predicted"/>
<reference evidence="1 2" key="1">
    <citation type="journal article" date="2019" name="Sci. Rep.">
        <title>A high-quality genome of Eragrostis curvula grass provides insights into Poaceae evolution and supports new strategies to enhance forage quality.</title>
        <authorList>
            <person name="Carballo J."/>
            <person name="Santos B.A.C.M."/>
            <person name="Zappacosta D."/>
            <person name="Garbus I."/>
            <person name="Selva J.P."/>
            <person name="Gallo C.A."/>
            <person name="Diaz A."/>
            <person name="Albertini E."/>
            <person name="Caccamo M."/>
            <person name="Echenique V."/>
        </authorList>
    </citation>
    <scope>NUCLEOTIDE SEQUENCE [LARGE SCALE GENOMIC DNA]</scope>
    <source>
        <strain evidence="2">cv. Victoria</strain>
        <tissue evidence="1">Leaf</tissue>
    </source>
</reference>
<dbReference type="EMBL" id="RWGY01000013">
    <property type="protein sequence ID" value="TVU27084.1"/>
    <property type="molecule type" value="Genomic_DNA"/>
</dbReference>
<dbReference type="Gramene" id="TVU27084">
    <property type="protein sequence ID" value="TVU27084"/>
    <property type="gene ID" value="EJB05_29663"/>
</dbReference>
<sequence>MQAAVHRRSKRRQGMGAYRQVVISTSYVHKHRVNTTNCKGSCMRTLICNRFSVTAFLIQGGFGMERKAWNSDLDGAQM</sequence>
<gene>
    <name evidence="1" type="ORF">EJB05_29663</name>
</gene>
<organism evidence="1 2">
    <name type="scientific">Eragrostis curvula</name>
    <name type="common">weeping love grass</name>
    <dbReference type="NCBI Taxonomy" id="38414"/>
    <lineage>
        <taxon>Eukaryota</taxon>
        <taxon>Viridiplantae</taxon>
        <taxon>Streptophyta</taxon>
        <taxon>Embryophyta</taxon>
        <taxon>Tracheophyta</taxon>
        <taxon>Spermatophyta</taxon>
        <taxon>Magnoliopsida</taxon>
        <taxon>Liliopsida</taxon>
        <taxon>Poales</taxon>
        <taxon>Poaceae</taxon>
        <taxon>PACMAD clade</taxon>
        <taxon>Chloridoideae</taxon>
        <taxon>Eragrostideae</taxon>
        <taxon>Eragrostidinae</taxon>
        <taxon>Eragrostis</taxon>
    </lineage>
</organism>
<evidence type="ECO:0000313" key="1">
    <source>
        <dbReference type="EMBL" id="TVU27084.1"/>
    </source>
</evidence>
<accession>A0A5J9UUL9</accession>
<dbReference type="Proteomes" id="UP000324897">
    <property type="component" value="Chromosome 2"/>
</dbReference>
<dbReference type="AlphaFoldDB" id="A0A5J9UUL9"/>
<comment type="caution">
    <text evidence="1">The sequence shown here is derived from an EMBL/GenBank/DDBJ whole genome shotgun (WGS) entry which is preliminary data.</text>
</comment>
<name>A0A5J9UUL9_9POAL</name>
<keyword evidence="2" id="KW-1185">Reference proteome</keyword>
<protein>
    <submittedName>
        <fullName evidence="1">Uncharacterized protein</fullName>
    </submittedName>
</protein>
<evidence type="ECO:0000313" key="2">
    <source>
        <dbReference type="Proteomes" id="UP000324897"/>
    </source>
</evidence>